<dbReference type="Gene3D" id="3.40.50.1820">
    <property type="entry name" value="alpha/beta hydrolase"/>
    <property type="match status" value="1"/>
</dbReference>
<evidence type="ECO:0000259" key="1">
    <source>
        <dbReference type="Pfam" id="PF01738"/>
    </source>
</evidence>
<evidence type="ECO:0000313" key="3">
    <source>
        <dbReference type="Proteomes" id="UP001158067"/>
    </source>
</evidence>
<dbReference type="EMBL" id="FXUG01000008">
    <property type="protein sequence ID" value="SMP64104.1"/>
    <property type="molecule type" value="Genomic_DNA"/>
</dbReference>
<name>A0ABY1Q9D7_9BACT</name>
<dbReference type="InterPro" id="IPR029058">
    <property type="entry name" value="AB_hydrolase_fold"/>
</dbReference>
<keyword evidence="3" id="KW-1185">Reference proteome</keyword>
<sequence>MRIQPLSSVNLDTPSGPMHTHLFRPDGPGKYPGVVLFAEIYQMTGPIARTAAMIAGHGFLVAVPDVYHEFTEPGEAFAYDKPGTDRGNALKTTKELASYDADARAVIDFFANDSGCTGRVGSVGICLGGHLAFRAAMNPEVETGVCFYATDIHKGSLGKGMSDDTLARIPEIKGDMMMVWGRQDPHIPNEGRRVIYDAMTEADTRFTWHEFNGEHAFMRDEGHRYDPALAQLLNSMACAQFTSCLK</sequence>
<organism evidence="2 3">
    <name type="scientific">Neorhodopirellula lusitana</name>
    <dbReference type="NCBI Taxonomy" id="445327"/>
    <lineage>
        <taxon>Bacteria</taxon>
        <taxon>Pseudomonadati</taxon>
        <taxon>Planctomycetota</taxon>
        <taxon>Planctomycetia</taxon>
        <taxon>Pirellulales</taxon>
        <taxon>Pirellulaceae</taxon>
        <taxon>Neorhodopirellula</taxon>
    </lineage>
</organism>
<gene>
    <name evidence="2" type="ORF">SAMN06265222_108168</name>
</gene>
<dbReference type="RefSeq" id="WP_283433535.1">
    <property type="nucleotide sequence ID" value="NZ_FXUG01000008.1"/>
</dbReference>
<feature type="domain" description="Dienelactone hydrolase" evidence="1">
    <location>
        <begin position="19"/>
        <end position="236"/>
    </location>
</feature>
<accession>A0ABY1Q9D7</accession>
<comment type="caution">
    <text evidence="2">The sequence shown here is derived from an EMBL/GenBank/DDBJ whole genome shotgun (WGS) entry which is preliminary data.</text>
</comment>
<dbReference type="InterPro" id="IPR002925">
    <property type="entry name" value="Dienelactn_hydro"/>
</dbReference>
<proteinExistence type="predicted"/>
<dbReference type="Pfam" id="PF01738">
    <property type="entry name" value="DLH"/>
    <property type="match status" value="1"/>
</dbReference>
<protein>
    <submittedName>
        <fullName evidence="2">Carboxymethylenebutenolidase</fullName>
    </submittedName>
</protein>
<dbReference type="SUPFAM" id="SSF53474">
    <property type="entry name" value="alpha/beta-Hydrolases"/>
    <property type="match status" value="1"/>
</dbReference>
<dbReference type="Proteomes" id="UP001158067">
    <property type="component" value="Unassembled WGS sequence"/>
</dbReference>
<reference evidence="2 3" key="1">
    <citation type="submission" date="2017-05" db="EMBL/GenBank/DDBJ databases">
        <authorList>
            <person name="Varghese N."/>
            <person name="Submissions S."/>
        </authorList>
    </citation>
    <scope>NUCLEOTIDE SEQUENCE [LARGE SCALE GENOMIC DNA]</scope>
    <source>
        <strain evidence="2 3">DSM 25457</strain>
    </source>
</reference>
<evidence type="ECO:0000313" key="2">
    <source>
        <dbReference type="EMBL" id="SMP64104.1"/>
    </source>
</evidence>
<dbReference type="PANTHER" id="PTHR47562:SF2">
    <property type="entry name" value="CARBOXYMETHYLENEBUTENOLIDASE-RELATED"/>
    <property type="match status" value="1"/>
</dbReference>
<dbReference type="PANTHER" id="PTHR47562">
    <property type="match status" value="1"/>
</dbReference>